<feature type="transmembrane region" description="Helical" evidence="7">
    <location>
        <begin position="111"/>
        <end position="130"/>
    </location>
</feature>
<feature type="transmembrane region" description="Helical" evidence="7">
    <location>
        <begin position="184"/>
        <end position="206"/>
    </location>
</feature>
<dbReference type="PANTHER" id="PTHR43744">
    <property type="entry name" value="ABC TRANSPORTER PERMEASE PROTEIN MG189-RELATED-RELATED"/>
    <property type="match status" value="1"/>
</dbReference>
<dbReference type="InterPro" id="IPR035906">
    <property type="entry name" value="MetI-like_sf"/>
</dbReference>
<evidence type="ECO:0000256" key="1">
    <source>
        <dbReference type="ARBA" id="ARBA00004651"/>
    </source>
</evidence>
<feature type="transmembrane region" description="Helical" evidence="7">
    <location>
        <begin position="12"/>
        <end position="33"/>
    </location>
</feature>
<evidence type="ECO:0000259" key="8">
    <source>
        <dbReference type="PROSITE" id="PS50928"/>
    </source>
</evidence>
<keyword evidence="6 7" id="KW-0472">Membrane</keyword>
<dbReference type="AlphaFoldDB" id="A0A7X0RU87"/>
<evidence type="ECO:0000256" key="7">
    <source>
        <dbReference type="RuleBase" id="RU363032"/>
    </source>
</evidence>
<reference evidence="9 10" key="1">
    <citation type="submission" date="2020-08" db="EMBL/GenBank/DDBJ databases">
        <title>Cohnella phylogeny.</title>
        <authorList>
            <person name="Dunlap C."/>
        </authorList>
    </citation>
    <scope>NUCLEOTIDE SEQUENCE [LARGE SCALE GENOMIC DNA]</scope>
    <source>
        <strain evidence="9 10">DSM 28246</strain>
    </source>
</reference>
<proteinExistence type="inferred from homology"/>
<comment type="similarity">
    <text evidence="7">Belongs to the binding-protein-dependent transport system permease family.</text>
</comment>
<dbReference type="Gene3D" id="1.10.3720.10">
    <property type="entry name" value="MetI-like"/>
    <property type="match status" value="1"/>
</dbReference>
<gene>
    <name evidence="9" type="ORF">H7C19_24350</name>
</gene>
<keyword evidence="10" id="KW-1185">Reference proteome</keyword>
<evidence type="ECO:0000313" key="9">
    <source>
        <dbReference type="EMBL" id="MBB6673818.1"/>
    </source>
</evidence>
<dbReference type="PROSITE" id="PS50928">
    <property type="entry name" value="ABC_TM1"/>
    <property type="match status" value="1"/>
</dbReference>
<keyword evidence="3" id="KW-1003">Cell membrane</keyword>
<comment type="subcellular location">
    <subcellularLocation>
        <location evidence="1 7">Cell membrane</location>
        <topology evidence="1 7">Multi-pass membrane protein</topology>
    </subcellularLocation>
</comment>
<dbReference type="InterPro" id="IPR000515">
    <property type="entry name" value="MetI-like"/>
</dbReference>
<dbReference type="Proteomes" id="UP000547209">
    <property type="component" value="Unassembled WGS sequence"/>
</dbReference>
<dbReference type="GO" id="GO:0055085">
    <property type="term" value="P:transmembrane transport"/>
    <property type="evidence" value="ECO:0007669"/>
    <property type="project" value="InterPro"/>
</dbReference>
<dbReference type="CDD" id="cd06261">
    <property type="entry name" value="TM_PBP2"/>
    <property type="match status" value="1"/>
</dbReference>
<feature type="domain" description="ABC transmembrane type-1" evidence="8">
    <location>
        <begin position="76"/>
        <end position="279"/>
    </location>
</feature>
<feature type="transmembrane region" description="Helical" evidence="7">
    <location>
        <begin position="261"/>
        <end position="280"/>
    </location>
</feature>
<keyword evidence="2 7" id="KW-0813">Transport</keyword>
<keyword evidence="5 7" id="KW-1133">Transmembrane helix</keyword>
<feature type="transmembrane region" description="Helical" evidence="7">
    <location>
        <begin position="142"/>
        <end position="163"/>
    </location>
</feature>
<evidence type="ECO:0000256" key="3">
    <source>
        <dbReference type="ARBA" id="ARBA00022475"/>
    </source>
</evidence>
<accession>A0A7X0RU87</accession>
<organism evidence="9 10">
    <name type="scientific">Cohnella nanjingensis</name>
    <dbReference type="NCBI Taxonomy" id="1387779"/>
    <lineage>
        <taxon>Bacteria</taxon>
        <taxon>Bacillati</taxon>
        <taxon>Bacillota</taxon>
        <taxon>Bacilli</taxon>
        <taxon>Bacillales</taxon>
        <taxon>Paenibacillaceae</taxon>
        <taxon>Cohnella</taxon>
    </lineage>
</organism>
<dbReference type="SUPFAM" id="SSF161098">
    <property type="entry name" value="MetI-like"/>
    <property type="match status" value="1"/>
</dbReference>
<evidence type="ECO:0000313" key="10">
    <source>
        <dbReference type="Proteomes" id="UP000547209"/>
    </source>
</evidence>
<sequence>MNPIRKTAGEKTFDLFLYALFIIIMFITVYPFWSQVVLSISGDSSAYATGVRIFPSDLSFDSYGLVFQYKPLWIGYGNTILRTVLGVALSLIFTSLTAYPLSKRGLPCNKLFTTLILVTMLFNGGLIPNYFLIKNVGLYDTIWALVIPGMIGGFNVFIMRNFFRSIPESLEESAKMDGAGYLRIFWKIIIPLSKPVLATVSLWVAVYHWNAWFDSMIYTSDASKQVLQIVLRKIIVENNVDDLNAVLYRAGQGSKFSGRQLQATIIMFSLIPMLIAYPFVQKHFVKGIMLGAVKG</sequence>
<dbReference type="EMBL" id="JACJVP010000041">
    <property type="protein sequence ID" value="MBB6673818.1"/>
    <property type="molecule type" value="Genomic_DNA"/>
</dbReference>
<dbReference type="RefSeq" id="WP_185671666.1">
    <property type="nucleotide sequence ID" value="NZ_JACJVP010000041.1"/>
</dbReference>
<dbReference type="GO" id="GO:0005886">
    <property type="term" value="C:plasma membrane"/>
    <property type="evidence" value="ECO:0007669"/>
    <property type="project" value="UniProtKB-SubCell"/>
</dbReference>
<dbReference type="Pfam" id="PF00528">
    <property type="entry name" value="BPD_transp_1"/>
    <property type="match status" value="1"/>
</dbReference>
<keyword evidence="4 7" id="KW-0812">Transmembrane</keyword>
<name>A0A7X0RU87_9BACL</name>
<feature type="transmembrane region" description="Helical" evidence="7">
    <location>
        <begin position="80"/>
        <end position="99"/>
    </location>
</feature>
<evidence type="ECO:0000256" key="2">
    <source>
        <dbReference type="ARBA" id="ARBA00022448"/>
    </source>
</evidence>
<comment type="caution">
    <text evidence="9">The sequence shown here is derived from an EMBL/GenBank/DDBJ whole genome shotgun (WGS) entry which is preliminary data.</text>
</comment>
<evidence type="ECO:0000256" key="6">
    <source>
        <dbReference type="ARBA" id="ARBA00023136"/>
    </source>
</evidence>
<evidence type="ECO:0000256" key="4">
    <source>
        <dbReference type="ARBA" id="ARBA00022692"/>
    </source>
</evidence>
<protein>
    <submittedName>
        <fullName evidence="9">Carbohydrate ABC transporter permease</fullName>
    </submittedName>
</protein>
<dbReference type="PANTHER" id="PTHR43744:SF9">
    <property type="entry name" value="POLYGALACTURONAN_RHAMNOGALACTURONAN TRANSPORT SYSTEM PERMEASE PROTEIN YTCP"/>
    <property type="match status" value="1"/>
</dbReference>
<evidence type="ECO:0000256" key="5">
    <source>
        <dbReference type="ARBA" id="ARBA00022989"/>
    </source>
</evidence>